<dbReference type="EMBL" id="PDSK01000071">
    <property type="protein sequence ID" value="PIE34924.1"/>
    <property type="molecule type" value="Genomic_DNA"/>
</dbReference>
<comment type="subcellular location">
    <subcellularLocation>
        <location evidence="1">Membrane</location>
        <topology evidence="1">Multi-pass membrane protein</topology>
    </subcellularLocation>
</comment>
<evidence type="ECO:0000256" key="4">
    <source>
        <dbReference type="ARBA" id="ARBA00022692"/>
    </source>
</evidence>
<evidence type="ECO:0000256" key="8">
    <source>
        <dbReference type="SAM" id="Phobius"/>
    </source>
</evidence>
<keyword evidence="3" id="KW-0813">Transport</keyword>
<feature type="transmembrane region" description="Helical" evidence="8">
    <location>
        <begin position="501"/>
        <end position="522"/>
    </location>
</feature>
<dbReference type="InterPro" id="IPR002490">
    <property type="entry name" value="V-ATPase_116kDa_su"/>
</dbReference>
<gene>
    <name evidence="9" type="ORF">CSA56_06295</name>
</gene>
<dbReference type="PANTHER" id="PTHR11629:SF63">
    <property type="entry name" value="V-TYPE PROTON ATPASE SUBUNIT A"/>
    <property type="match status" value="1"/>
</dbReference>
<keyword evidence="5 8" id="KW-1133">Transmembrane helix</keyword>
<dbReference type="GO" id="GO:0046961">
    <property type="term" value="F:proton-transporting ATPase activity, rotational mechanism"/>
    <property type="evidence" value="ECO:0007669"/>
    <property type="project" value="InterPro"/>
</dbReference>
<proteinExistence type="inferred from homology"/>
<comment type="similarity">
    <text evidence="2">Belongs to the V-ATPase 116 kDa subunit family.</text>
</comment>
<feature type="transmembrane region" description="Helical" evidence="8">
    <location>
        <begin position="542"/>
        <end position="568"/>
    </location>
</feature>
<name>A0A2G6KGY9_9BACT</name>
<dbReference type="Proteomes" id="UP000230821">
    <property type="component" value="Unassembled WGS sequence"/>
</dbReference>
<keyword evidence="7 8" id="KW-0472">Membrane</keyword>
<dbReference type="AlphaFoldDB" id="A0A2G6KGY9"/>
<dbReference type="GO" id="GO:0051117">
    <property type="term" value="F:ATPase binding"/>
    <property type="evidence" value="ECO:0007669"/>
    <property type="project" value="TreeGrafter"/>
</dbReference>
<dbReference type="GO" id="GO:0007035">
    <property type="term" value="P:vacuolar acidification"/>
    <property type="evidence" value="ECO:0007669"/>
    <property type="project" value="TreeGrafter"/>
</dbReference>
<keyword evidence="6" id="KW-0406">Ion transport</keyword>
<reference evidence="9 10" key="1">
    <citation type="submission" date="2017-10" db="EMBL/GenBank/DDBJ databases">
        <title>Novel microbial diversity and functional potential in the marine mammal oral microbiome.</title>
        <authorList>
            <person name="Dudek N.K."/>
            <person name="Sun C.L."/>
            <person name="Burstein D."/>
            <person name="Kantor R.S."/>
            <person name="Aliaga Goltsman D.S."/>
            <person name="Bik E.M."/>
            <person name="Thomas B.C."/>
            <person name="Banfield J.F."/>
            <person name="Relman D.A."/>
        </authorList>
    </citation>
    <scope>NUCLEOTIDE SEQUENCE [LARGE SCALE GENOMIC DNA]</scope>
    <source>
        <strain evidence="9">DOLJORAL78_47_16</strain>
    </source>
</reference>
<evidence type="ECO:0000256" key="3">
    <source>
        <dbReference type="ARBA" id="ARBA00022448"/>
    </source>
</evidence>
<comment type="caution">
    <text evidence="9">The sequence shown here is derived from an EMBL/GenBank/DDBJ whole genome shotgun (WGS) entry which is preliminary data.</text>
</comment>
<evidence type="ECO:0000313" key="10">
    <source>
        <dbReference type="Proteomes" id="UP000230821"/>
    </source>
</evidence>
<evidence type="ECO:0000256" key="7">
    <source>
        <dbReference type="ARBA" id="ARBA00023136"/>
    </source>
</evidence>
<dbReference type="PANTHER" id="PTHR11629">
    <property type="entry name" value="VACUOLAR PROTON ATPASES"/>
    <property type="match status" value="1"/>
</dbReference>
<dbReference type="GO" id="GO:0016471">
    <property type="term" value="C:vacuolar proton-transporting V-type ATPase complex"/>
    <property type="evidence" value="ECO:0007669"/>
    <property type="project" value="TreeGrafter"/>
</dbReference>
<evidence type="ECO:0000256" key="5">
    <source>
        <dbReference type="ARBA" id="ARBA00022989"/>
    </source>
</evidence>
<feature type="transmembrane region" description="Helical" evidence="8">
    <location>
        <begin position="433"/>
        <end position="451"/>
    </location>
</feature>
<keyword evidence="4 8" id="KW-0812">Transmembrane</keyword>
<dbReference type="GO" id="GO:0033179">
    <property type="term" value="C:proton-transporting V-type ATPase, V0 domain"/>
    <property type="evidence" value="ECO:0007669"/>
    <property type="project" value="InterPro"/>
</dbReference>
<sequence length="602" mass="67289">MSIVALVKVTAYGHIDDKAQVLEDLQELGCLHLVSLSEERDISRGSGGPTSEAREALHFLQSCPRRRKQVLNRANFDPAVIEQETLILMRQIKTLEDRRDFLLERIANLRPWGDFQLPPHEDLAEHRLWFYLVPHYQMKEVEATGLIWEVVKQDNRFCYVVVVSQDEPEEMPVPRVRTGSVSLSELERELEDIETDLEDFQAERESLTKWYTLYARSLNRLEDIAAREAAAQQTFDDEMLFALQAWAPVHKRAHLLSYAEQKGLALDIEEPAPDDEPPTLLENESLTATSGQDLVSFYMTPGYRLWDPSTVIFFSFVVFFAMILSDAGYGLLLGGVLWMNWKRMGISDGGRRFRILMSWLVGASVLWGVLLGSYFGISLTKPSALASALASFQILDINNYSVMMLISILLGVGHLIIANAADAWCKRNSDERFASFGWIAVLAGGFFAWLGSSGAGWLSGLMTYLGGLAMLAGAGGILWFTKPDQKWWKRLIGGLQGFTKLSAAFGDTLSYLRLFALGLAGASLSATFNDLGAKIDQAVPGIGILFAILVILFGHSLNLVLSIASAVIHGLRLNFIEFFNWSVPEEGYLFKAFARKETHKNN</sequence>
<feature type="transmembrane region" description="Helical" evidence="8">
    <location>
        <begin position="457"/>
        <end position="480"/>
    </location>
</feature>
<protein>
    <submittedName>
        <fullName evidence="9">V-type ATP synthase subunit I</fullName>
    </submittedName>
</protein>
<feature type="transmembrane region" description="Helical" evidence="8">
    <location>
        <begin position="353"/>
        <end position="377"/>
    </location>
</feature>
<feature type="transmembrane region" description="Helical" evidence="8">
    <location>
        <begin position="397"/>
        <end position="421"/>
    </location>
</feature>
<organism evidence="9 10">
    <name type="scientific">candidate division KSB3 bacterium</name>
    <dbReference type="NCBI Taxonomy" id="2044937"/>
    <lineage>
        <taxon>Bacteria</taxon>
        <taxon>candidate division KSB3</taxon>
    </lineage>
</organism>
<evidence type="ECO:0000256" key="2">
    <source>
        <dbReference type="ARBA" id="ARBA00009904"/>
    </source>
</evidence>
<evidence type="ECO:0000256" key="6">
    <source>
        <dbReference type="ARBA" id="ARBA00023065"/>
    </source>
</evidence>
<accession>A0A2G6KGY9</accession>
<evidence type="ECO:0000313" key="9">
    <source>
        <dbReference type="EMBL" id="PIE34924.1"/>
    </source>
</evidence>
<evidence type="ECO:0000256" key="1">
    <source>
        <dbReference type="ARBA" id="ARBA00004141"/>
    </source>
</evidence>
<feature type="transmembrane region" description="Helical" evidence="8">
    <location>
        <begin position="311"/>
        <end position="341"/>
    </location>
</feature>